<feature type="compositionally biased region" description="Basic and acidic residues" evidence="1">
    <location>
        <begin position="329"/>
        <end position="347"/>
    </location>
</feature>
<sequence>MELPVSFLRDQGGGGGAEEQSGTQLEHEEDVPCVLDIFVHEARGTHKTIRVYGDHQDVYARLALTSAPEAGASARLGERLPPLRVARGRLAVDVLKCELWMRSGGVPDDQLLGFALVPLAAVAAADGARVIAADFELSSTDLLHSPAGAVRLSLALRPGHADACEPSEAAVLGLGPAPMAVDLDHSRIEFTDLRVRVEQEKSASSDGDGSTSRNAAASTASTVSEEDRAFSSSAEAAQQPPDVEEATTASAPVSRRSPDTPTSRGGKAKAKADVDVLPSPAGDIVDVEAEQSAMQRQIMEMYVKSMQQFSESLAKMQLPVALGGGGGVVEKEETPDDKKVIERQQGKKDGARVFYGSRAFF</sequence>
<reference evidence="2" key="1">
    <citation type="journal article" date="2018" name="Nat. Genet.">
        <title>Extensive intraspecific gene order and gene structural variations between Mo17 and other maize genomes.</title>
        <authorList>
            <person name="Sun S."/>
            <person name="Zhou Y."/>
            <person name="Chen J."/>
            <person name="Shi J."/>
            <person name="Zhao H."/>
            <person name="Zhao H."/>
            <person name="Song W."/>
            <person name="Zhang M."/>
            <person name="Cui Y."/>
            <person name="Dong X."/>
            <person name="Liu H."/>
            <person name="Ma X."/>
            <person name="Jiao Y."/>
            <person name="Wang B."/>
            <person name="Wei X."/>
            <person name="Stein J.C."/>
            <person name="Glaubitz J.C."/>
            <person name="Lu F."/>
            <person name="Yu G."/>
            <person name="Liang C."/>
            <person name="Fengler K."/>
            <person name="Li B."/>
            <person name="Rafalski A."/>
            <person name="Schnable P.S."/>
            <person name="Ware D.H."/>
            <person name="Buckler E.S."/>
            <person name="Lai J."/>
        </authorList>
    </citation>
    <scope>NUCLEOTIDE SEQUENCE [LARGE SCALE GENOMIC DNA]</scope>
    <source>
        <tissue evidence="2">Seedling</tissue>
    </source>
</reference>
<feature type="compositionally biased region" description="Low complexity" evidence="1">
    <location>
        <begin position="210"/>
        <end position="222"/>
    </location>
</feature>
<evidence type="ECO:0000256" key="1">
    <source>
        <dbReference type="SAM" id="MobiDB-lite"/>
    </source>
</evidence>
<proteinExistence type="predicted"/>
<evidence type="ECO:0008006" key="3">
    <source>
        <dbReference type="Google" id="ProtNLM"/>
    </source>
</evidence>
<feature type="region of interest" description="Disordered" evidence="1">
    <location>
        <begin position="199"/>
        <end position="274"/>
    </location>
</feature>
<dbReference type="GO" id="GO:0003909">
    <property type="term" value="F:DNA ligase activity"/>
    <property type="evidence" value="ECO:0007669"/>
    <property type="project" value="InterPro"/>
</dbReference>
<dbReference type="AlphaFoldDB" id="A0A8J8XAJ4"/>
<dbReference type="PROSITE" id="PS00697">
    <property type="entry name" value="DNA_LIGASE_A1"/>
    <property type="match status" value="1"/>
</dbReference>
<comment type="caution">
    <text evidence="2">The sequence shown here is derived from an EMBL/GenBank/DDBJ whole genome shotgun (WGS) entry which is preliminary data.</text>
</comment>
<protein>
    <recommendedName>
        <fullName evidence="3">Calcium-dependent lipid-binding (CaLB domain) family protein</fullName>
    </recommendedName>
</protein>
<dbReference type="OrthoDB" id="270970at2759"/>
<dbReference type="EMBL" id="NCVQ01000009">
    <property type="protein sequence ID" value="PWZ10956.1"/>
    <property type="molecule type" value="Genomic_DNA"/>
</dbReference>
<dbReference type="KEGG" id="zma:107196794"/>
<accession>A0A8J8XAJ4</accession>
<dbReference type="Proteomes" id="UP000251960">
    <property type="component" value="Chromosome 8"/>
</dbReference>
<dbReference type="InterPro" id="IPR016059">
    <property type="entry name" value="DNA_ligase_ATP-dep_CS"/>
</dbReference>
<organism evidence="2">
    <name type="scientific">Zea mays</name>
    <name type="common">Maize</name>
    <dbReference type="NCBI Taxonomy" id="4577"/>
    <lineage>
        <taxon>Eukaryota</taxon>
        <taxon>Viridiplantae</taxon>
        <taxon>Streptophyta</taxon>
        <taxon>Embryophyta</taxon>
        <taxon>Tracheophyta</taxon>
        <taxon>Spermatophyta</taxon>
        <taxon>Magnoliopsida</taxon>
        <taxon>Liliopsida</taxon>
        <taxon>Poales</taxon>
        <taxon>Poaceae</taxon>
        <taxon>PACMAD clade</taxon>
        <taxon>Panicoideae</taxon>
        <taxon>Andropogonodae</taxon>
        <taxon>Andropogoneae</taxon>
        <taxon>Tripsacinae</taxon>
        <taxon>Zea</taxon>
    </lineage>
</organism>
<feature type="region of interest" description="Disordered" evidence="1">
    <location>
        <begin position="325"/>
        <end position="347"/>
    </location>
</feature>
<dbReference type="OMA" id="DACITEP"/>
<evidence type="ECO:0000313" key="2">
    <source>
        <dbReference type="EMBL" id="PWZ10956.1"/>
    </source>
</evidence>
<gene>
    <name evidence="2" type="ORF">Zm00014a_006984</name>
</gene>
<dbReference type="PANTHER" id="PTHR31208">
    <property type="entry name" value="EXPRESSED PROTEIN"/>
    <property type="match status" value="1"/>
</dbReference>
<dbReference type="PANTHER" id="PTHR31208:SF3">
    <property type="entry name" value="OS01G0953500 PROTEIN"/>
    <property type="match status" value="1"/>
</dbReference>
<name>A0A8J8XAJ4_MAIZE</name>
<dbReference type="HOGENOM" id="CLU_027695_0_0_1"/>